<feature type="domain" description="HTH luxR-type" evidence="4">
    <location>
        <begin position="539"/>
        <end position="596"/>
    </location>
</feature>
<name>A0A429YWA6_9HYPH</name>
<dbReference type="Pfam" id="PF00196">
    <property type="entry name" value="GerE"/>
    <property type="match status" value="1"/>
</dbReference>
<evidence type="ECO:0000256" key="1">
    <source>
        <dbReference type="ARBA" id="ARBA00023015"/>
    </source>
</evidence>
<keyword evidence="6" id="KW-1185">Reference proteome</keyword>
<keyword evidence="3" id="KW-0804">Transcription</keyword>
<dbReference type="AlphaFoldDB" id="A0A429YWA6"/>
<dbReference type="Pfam" id="PF12146">
    <property type="entry name" value="Hydrolase_4"/>
    <property type="match status" value="1"/>
</dbReference>
<protein>
    <recommendedName>
        <fullName evidence="4">HTH luxR-type domain-containing protein</fullName>
    </recommendedName>
</protein>
<evidence type="ECO:0000259" key="4">
    <source>
        <dbReference type="SMART" id="SM00421"/>
    </source>
</evidence>
<reference evidence="5 6" key="1">
    <citation type="submission" date="2018-12" db="EMBL/GenBank/DDBJ databases">
        <title>Mesorhizobium carbonis sp. nov., isolated from coal mine water.</title>
        <authorList>
            <person name="Xin W."/>
            <person name="Xu Z."/>
            <person name="Xiang F."/>
            <person name="Zhang J."/>
            <person name="Xi L."/>
            <person name="Liu J."/>
        </authorList>
    </citation>
    <scope>NUCLEOTIDE SEQUENCE [LARGE SCALE GENOMIC DNA]</scope>
    <source>
        <strain evidence="5 6">B2.3</strain>
    </source>
</reference>
<organism evidence="5 6">
    <name type="scientific">Aquibium carbonis</name>
    <dbReference type="NCBI Taxonomy" id="2495581"/>
    <lineage>
        <taxon>Bacteria</taxon>
        <taxon>Pseudomonadati</taxon>
        <taxon>Pseudomonadota</taxon>
        <taxon>Alphaproteobacteria</taxon>
        <taxon>Hyphomicrobiales</taxon>
        <taxon>Phyllobacteriaceae</taxon>
        <taxon>Aquibium</taxon>
    </lineage>
</organism>
<dbReference type="InterPro" id="IPR022742">
    <property type="entry name" value="Hydrolase_4"/>
</dbReference>
<dbReference type="PRINTS" id="PR00038">
    <property type="entry name" value="HTHLUXR"/>
</dbReference>
<dbReference type="RefSeq" id="WP_126700615.1">
    <property type="nucleotide sequence ID" value="NZ_RWKW01000051.1"/>
</dbReference>
<dbReference type="EMBL" id="RWKW01000051">
    <property type="protein sequence ID" value="RST85710.1"/>
    <property type="molecule type" value="Genomic_DNA"/>
</dbReference>
<dbReference type="GO" id="GO:0006355">
    <property type="term" value="P:regulation of DNA-templated transcription"/>
    <property type="evidence" value="ECO:0007669"/>
    <property type="project" value="InterPro"/>
</dbReference>
<keyword evidence="1" id="KW-0805">Transcription regulation</keyword>
<dbReference type="Proteomes" id="UP000278398">
    <property type="component" value="Unassembled WGS sequence"/>
</dbReference>
<dbReference type="GO" id="GO:0003677">
    <property type="term" value="F:DNA binding"/>
    <property type="evidence" value="ECO:0007669"/>
    <property type="project" value="UniProtKB-KW"/>
</dbReference>
<evidence type="ECO:0000256" key="2">
    <source>
        <dbReference type="ARBA" id="ARBA00023125"/>
    </source>
</evidence>
<dbReference type="PANTHER" id="PTHR44688">
    <property type="entry name" value="DNA-BINDING TRANSCRIPTIONAL ACTIVATOR DEVR_DOSR"/>
    <property type="match status" value="1"/>
</dbReference>
<dbReference type="OrthoDB" id="5497412at2"/>
<evidence type="ECO:0000313" key="6">
    <source>
        <dbReference type="Proteomes" id="UP000278398"/>
    </source>
</evidence>
<dbReference type="InterPro" id="IPR000792">
    <property type="entry name" value="Tscrpt_reg_LuxR_C"/>
</dbReference>
<dbReference type="Gene3D" id="3.40.50.1820">
    <property type="entry name" value="alpha/beta hydrolase"/>
    <property type="match status" value="1"/>
</dbReference>
<sequence length="606" mass="67100">MRTLEASSRYLVGSGNELLLFRSWRAGSRAPVAYIGHSQPTHSGNVVALAESLCRLGLNVHAGDLRGHGASVSARQPLGHLDRDDGWERLIGDMRQFLSVSFEGVPWEDRLIVAPNISGLLTLELLKTEPDLARNIVLISPPPNQRALWMLARSFAKARSLIRDPDLPDEHTLHHLYTFLGAQLEDRKHLADVVSADRGIVDSLIRDPAAWPTPTLSYWLSIFRGFQQAWDWPRADRIRDGTRILLMYGAEDPMMGNGGFVTPMRDWFRARGAGDVQSYRVEGARSAVFLDERRLNVSEAIMAWFRDGALPKQIGERETANLEDISSRLLSKLGNPDLEAELSADALVELCYNAIQDEERWTEMIYRIALAIARSERGNAQQIEMLVTTLMPHWDRAYELNRQIMTNAALGVVLQDVIERFGIGIGLMTNDFGIVHCNAAFREALGRCAPGGHVGDDIQSVEGALRAIASPQFRSDVERGRGETVLVVDGEPVGIHFRPQTLRQTGLLRGGPSGVLVLRKPDTDPGERDDSRTALLQLAYGLTQQEANVALRIAAGRSPEEICTDLSLSIHTVRTHLKRSYEKVGVQGQTELGTRIMAGPVGWLSA</sequence>
<dbReference type="InterPro" id="IPR029058">
    <property type="entry name" value="AB_hydrolase_fold"/>
</dbReference>
<dbReference type="SUPFAM" id="SSF53474">
    <property type="entry name" value="alpha/beta-Hydrolases"/>
    <property type="match status" value="1"/>
</dbReference>
<dbReference type="InterPro" id="IPR036388">
    <property type="entry name" value="WH-like_DNA-bd_sf"/>
</dbReference>
<evidence type="ECO:0000256" key="3">
    <source>
        <dbReference type="ARBA" id="ARBA00023163"/>
    </source>
</evidence>
<proteinExistence type="predicted"/>
<evidence type="ECO:0000313" key="5">
    <source>
        <dbReference type="EMBL" id="RST85710.1"/>
    </source>
</evidence>
<keyword evidence="2" id="KW-0238">DNA-binding</keyword>
<dbReference type="PANTHER" id="PTHR44688:SF16">
    <property type="entry name" value="DNA-BINDING TRANSCRIPTIONAL ACTIVATOR DEVR_DOSR"/>
    <property type="match status" value="1"/>
</dbReference>
<dbReference type="SMART" id="SM00421">
    <property type="entry name" value="HTH_LUXR"/>
    <property type="match status" value="1"/>
</dbReference>
<dbReference type="SUPFAM" id="SSF46894">
    <property type="entry name" value="C-terminal effector domain of the bipartite response regulators"/>
    <property type="match status" value="1"/>
</dbReference>
<accession>A0A429YWA6</accession>
<dbReference type="InterPro" id="IPR016032">
    <property type="entry name" value="Sig_transdc_resp-reg_C-effctor"/>
</dbReference>
<gene>
    <name evidence="5" type="ORF">EJC49_14315</name>
</gene>
<dbReference type="Gene3D" id="1.10.10.10">
    <property type="entry name" value="Winged helix-like DNA-binding domain superfamily/Winged helix DNA-binding domain"/>
    <property type="match status" value="1"/>
</dbReference>
<comment type="caution">
    <text evidence="5">The sequence shown here is derived from an EMBL/GenBank/DDBJ whole genome shotgun (WGS) entry which is preliminary data.</text>
</comment>